<keyword evidence="2 3" id="KW-0732">Signal</keyword>
<keyword evidence="5" id="KW-1185">Reference proteome</keyword>
<dbReference type="CDD" id="cd01837">
    <property type="entry name" value="SGNH_plant_lipase_like"/>
    <property type="match status" value="2"/>
</dbReference>
<organism evidence="4 5">
    <name type="scientific">Mikania micrantha</name>
    <name type="common">bitter vine</name>
    <dbReference type="NCBI Taxonomy" id="192012"/>
    <lineage>
        <taxon>Eukaryota</taxon>
        <taxon>Viridiplantae</taxon>
        <taxon>Streptophyta</taxon>
        <taxon>Embryophyta</taxon>
        <taxon>Tracheophyta</taxon>
        <taxon>Spermatophyta</taxon>
        <taxon>Magnoliopsida</taxon>
        <taxon>eudicotyledons</taxon>
        <taxon>Gunneridae</taxon>
        <taxon>Pentapetalae</taxon>
        <taxon>asterids</taxon>
        <taxon>campanulids</taxon>
        <taxon>Asterales</taxon>
        <taxon>Asteraceae</taxon>
        <taxon>Asteroideae</taxon>
        <taxon>Heliantheae alliance</taxon>
        <taxon>Eupatorieae</taxon>
        <taxon>Mikania</taxon>
    </lineage>
</organism>
<proteinExistence type="inferred from homology"/>
<evidence type="ECO:0000256" key="3">
    <source>
        <dbReference type="SAM" id="SignalP"/>
    </source>
</evidence>
<dbReference type="EMBL" id="SZYD01001702">
    <property type="protein sequence ID" value="KAD0410229.1"/>
    <property type="molecule type" value="Genomic_DNA"/>
</dbReference>
<dbReference type="SUPFAM" id="SSF52266">
    <property type="entry name" value="SGNH hydrolase"/>
    <property type="match status" value="2"/>
</dbReference>
<sequence length="688" mass="77202">MTKRLPLLIIFICVFVTASTSVHANLKSVFVFGDSQFDPGNNQFVKNCTLQANFTPYGSTYFHHPTGRFTNGRTVVDFLAQFLAIKFQKPYQEVYRLLAKGHRKGIPPNGLNFASAGSGLLPYTNRNAAVTPIQVQLQQFQALITQKHVHKKQIKKSLFFIVSGANDVFSYFLLPNASNMAQKTYVRAMLKEVKHFTSKIYKYGGRRIVLFSIGVIGCVPGRVLMRGAPSNRCIDKMDSMARYYNAGLKRFVKNIHKMFPGTVGVYAAVYDTSKKYLDNPKLYGFANVTHACCGGGPLNGMLQCGLNGYTMCLDPSEYFFWDYFHPTERTYGLMMERSSHLIPFLGSIILIFASAKACVKSVFLFGDSQFDPGNNAYIKNCTIQANFPPYGSSFFPRPTGRFTDGRIVADFIAQFLETEFQKPFQELANGKWNGFPDNGINFASGGSGILPYTNKGKGATTIKLQLQQFQALIDEKHVDQKQIENSLFFLESGSVDILDYFLLRNTSDPKAYVQAMLKEVNQFIDIIYKLGARRIVIFSVGPLGCIPFRINIQGASSSQCFDKIDKMSEEYNVGLQFLVNNISKTYPYAIGVYGAIYTIVQNLLKNPGIHGFANANDACCGGGTLNGRLQCGLQGYNLCSKRNDFFFWDYIHPSERVYELIARDLWAGSKDHIRPINLRTLACDTRLY</sequence>
<evidence type="ECO:0000256" key="1">
    <source>
        <dbReference type="ARBA" id="ARBA00008668"/>
    </source>
</evidence>
<dbReference type="Gene3D" id="3.40.50.1110">
    <property type="entry name" value="SGNH hydrolase"/>
    <property type="match status" value="2"/>
</dbReference>
<dbReference type="InterPro" id="IPR036514">
    <property type="entry name" value="SGNH_hydro_sf"/>
</dbReference>
<dbReference type="Proteomes" id="UP000326396">
    <property type="component" value="Unassembled WGS sequence"/>
</dbReference>
<dbReference type="Pfam" id="PF00657">
    <property type="entry name" value="Lipase_GDSL"/>
    <property type="match status" value="2"/>
</dbReference>
<feature type="chain" id="PRO_5024448849" description="SGNH hydrolase-type esterase domain-containing protein" evidence="3">
    <location>
        <begin position="25"/>
        <end position="688"/>
    </location>
</feature>
<dbReference type="GO" id="GO:0016298">
    <property type="term" value="F:lipase activity"/>
    <property type="evidence" value="ECO:0007669"/>
    <property type="project" value="TreeGrafter"/>
</dbReference>
<comment type="caution">
    <text evidence="4">The sequence shown here is derived from an EMBL/GenBank/DDBJ whole genome shotgun (WGS) entry which is preliminary data.</text>
</comment>
<dbReference type="InterPro" id="IPR035669">
    <property type="entry name" value="SGNH_plant_lipase-like"/>
</dbReference>
<accession>A0A5N6LER0</accession>
<name>A0A5N6LER0_9ASTR</name>
<comment type="similarity">
    <text evidence="1">Belongs to the 'GDSL' lipolytic enzyme family.</text>
</comment>
<evidence type="ECO:0000313" key="5">
    <source>
        <dbReference type="Proteomes" id="UP000326396"/>
    </source>
</evidence>
<dbReference type="InterPro" id="IPR001087">
    <property type="entry name" value="GDSL"/>
</dbReference>
<dbReference type="InterPro" id="IPR044552">
    <property type="entry name" value="GLIP1-5/GLL25"/>
</dbReference>
<evidence type="ECO:0000256" key="2">
    <source>
        <dbReference type="ARBA" id="ARBA00022729"/>
    </source>
</evidence>
<dbReference type="OrthoDB" id="1600564at2759"/>
<reference evidence="4 5" key="1">
    <citation type="submission" date="2019-05" db="EMBL/GenBank/DDBJ databases">
        <title>Mikania micrantha, genome provides insights into the molecular mechanism of rapid growth.</title>
        <authorList>
            <person name="Liu B."/>
        </authorList>
    </citation>
    <scope>NUCLEOTIDE SEQUENCE [LARGE SCALE GENOMIC DNA]</scope>
    <source>
        <strain evidence="4">NLD-2019</strain>
        <tissue evidence="4">Leaf</tissue>
    </source>
</reference>
<evidence type="ECO:0000313" key="4">
    <source>
        <dbReference type="EMBL" id="KAD0410229.1"/>
    </source>
</evidence>
<dbReference type="PANTHER" id="PTHR45966:SF35">
    <property type="entry name" value="GDSL LIPASE_ESTERASE, SGNH HYDROLASE SUPERFAMILY"/>
    <property type="match status" value="1"/>
</dbReference>
<dbReference type="PANTHER" id="PTHR45966">
    <property type="entry name" value="GDSL-LIKE LIPASE/ACYLHYDROLASE"/>
    <property type="match status" value="1"/>
</dbReference>
<dbReference type="AlphaFoldDB" id="A0A5N6LER0"/>
<dbReference type="FunFam" id="3.40.50.1110:FF:000003">
    <property type="entry name" value="GDSL esterase/lipase APG"/>
    <property type="match status" value="2"/>
</dbReference>
<evidence type="ECO:0008006" key="6">
    <source>
        <dbReference type="Google" id="ProtNLM"/>
    </source>
</evidence>
<protein>
    <recommendedName>
        <fullName evidence="6">SGNH hydrolase-type esterase domain-containing protein</fullName>
    </recommendedName>
</protein>
<gene>
    <name evidence="4" type="ORF">E3N88_44314</name>
</gene>
<feature type="signal peptide" evidence="3">
    <location>
        <begin position="1"/>
        <end position="24"/>
    </location>
</feature>